<dbReference type="RefSeq" id="XP_046113340.1">
    <property type="nucleotide sequence ID" value="XM_046266355.1"/>
</dbReference>
<comment type="similarity">
    <text evidence="1">Belongs to the NmrA-type oxidoreductase family.</text>
</comment>
<dbReference type="Gene3D" id="3.40.50.720">
    <property type="entry name" value="NAD(P)-binding Rossmann-like Domain"/>
    <property type="match status" value="1"/>
</dbReference>
<dbReference type="OrthoDB" id="300709at2759"/>
<dbReference type="AlphaFoldDB" id="A0A9P7ZCK5"/>
<dbReference type="Gene3D" id="3.90.25.10">
    <property type="entry name" value="UDP-galactose 4-epimerase, domain 1"/>
    <property type="match status" value="1"/>
</dbReference>
<dbReference type="GeneID" id="70297258"/>
<dbReference type="SUPFAM" id="SSF51735">
    <property type="entry name" value="NAD(P)-binding Rossmann-fold domains"/>
    <property type="match status" value="1"/>
</dbReference>
<sequence>MAPMPVGENTYVVTSVVSPEAKLPMLDAATDTGKFVAAILAEPERYHGQVVAAATKLYSMEEIAKIMSVTSGKTITYKQMPVSEIKNFMPPVIGDRVVDMMLYIQDFGYYGPKTEELMAGTPAVARGKLTTMEDFFEKHGVALR</sequence>
<organism evidence="4 5">
    <name type="scientific">Emericellopsis atlantica</name>
    <dbReference type="NCBI Taxonomy" id="2614577"/>
    <lineage>
        <taxon>Eukaryota</taxon>
        <taxon>Fungi</taxon>
        <taxon>Dikarya</taxon>
        <taxon>Ascomycota</taxon>
        <taxon>Pezizomycotina</taxon>
        <taxon>Sordariomycetes</taxon>
        <taxon>Hypocreomycetidae</taxon>
        <taxon>Hypocreales</taxon>
        <taxon>Bionectriaceae</taxon>
        <taxon>Emericellopsis</taxon>
    </lineage>
</organism>
<dbReference type="Proteomes" id="UP000887229">
    <property type="component" value="Unassembled WGS sequence"/>
</dbReference>
<dbReference type="GO" id="GO:0005634">
    <property type="term" value="C:nucleus"/>
    <property type="evidence" value="ECO:0007669"/>
    <property type="project" value="TreeGrafter"/>
</dbReference>
<dbReference type="InterPro" id="IPR008030">
    <property type="entry name" value="NmrA-like"/>
</dbReference>
<dbReference type="Pfam" id="PF05368">
    <property type="entry name" value="NmrA"/>
    <property type="match status" value="1"/>
</dbReference>
<gene>
    <name evidence="4" type="ORF">F5Z01DRAFT_698442</name>
</gene>
<dbReference type="InterPro" id="IPR036291">
    <property type="entry name" value="NAD(P)-bd_dom_sf"/>
</dbReference>
<keyword evidence="5" id="KW-1185">Reference proteome</keyword>
<accession>A0A9P7ZCK5</accession>
<evidence type="ECO:0000259" key="3">
    <source>
        <dbReference type="Pfam" id="PF05368"/>
    </source>
</evidence>
<evidence type="ECO:0000313" key="5">
    <source>
        <dbReference type="Proteomes" id="UP000887229"/>
    </source>
</evidence>
<reference evidence="4" key="1">
    <citation type="journal article" date="2021" name="IMA Fungus">
        <title>Genomic characterization of three marine fungi, including Emericellopsis atlantica sp. nov. with signatures of a generalist lifestyle and marine biomass degradation.</title>
        <authorList>
            <person name="Hagestad O.C."/>
            <person name="Hou L."/>
            <person name="Andersen J.H."/>
            <person name="Hansen E.H."/>
            <person name="Altermark B."/>
            <person name="Li C."/>
            <person name="Kuhnert E."/>
            <person name="Cox R.J."/>
            <person name="Crous P.W."/>
            <person name="Spatafora J.W."/>
            <person name="Lail K."/>
            <person name="Amirebrahimi M."/>
            <person name="Lipzen A."/>
            <person name="Pangilinan J."/>
            <person name="Andreopoulos W."/>
            <person name="Hayes R.D."/>
            <person name="Ng V."/>
            <person name="Grigoriev I.V."/>
            <person name="Jackson S.A."/>
            <person name="Sutton T.D.S."/>
            <person name="Dobson A.D.W."/>
            <person name="Rama T."/>
        </authorList>
    </citation>
    <scope>NUCLEOTIDE SEQUENCE</scope>
    <source>
        <strain evidence="4">TS7</strain>
    </source>
</reference>
<dbReference type="PANTHER" id="PTHR42748:SF11">
    <property type="entry name" value="NMRA-LIKE DOMAIN-CONTAINING PROTEIN"/>
    <property type="match status" value="1"/>
</dbReference>
<keyword evidence="2" id="KW-0521">NADP</keyword>
<name>A0A9P7ZCK5_9HYPO</name>
<proteinExistence type="inferred from homology"/>
<dbReference type="InterPro" id="IPR051164">
    <property type="entry name" value="NmrA-like_oxidored"/>
</dbReference>
<dbReference type="EMBL" id="MU251312">
    <property type="protein sequence ID" value="KAG9249416.1"/>
    <property type="molecule type" value="Genomic_DNA"/>
</dbReference>
<protein>
    <recommendedName>
        <fullName evidence="3">NmrA-like domain-containing protein</fullName>
    </recommendedName>
</protein>
<dbReference type="PANTHER" id="PTHR42748">
    <property type="entry name" value="NITROGEN METABOLITE REPRESSION PROTEIN NMRA FAMILY MEMBER"/>
    <property type="match status" value="1"/>
</dbReference>
<evidence type="ECO:0000256" key="1">
    <source>
        <dbReference type="ARBA" id="ARBA00006328"/>
    </source>
</evidence>
<evidence type="ECO:0000256" key="2">
    <source>
        <dbReference type="ARBA" id="ARBA00022857"/>
    </source>
</evidence>
<comment type="caution">
    <text evidence="4">The sequence shown here is derived from an EMBL/GenBank/DDBJ whole genome shotgun (WGS) entry which is preliminary data.</text>
</comment>
<evidence type="ECO:0000313" key="4">
    <source>
        <dbReference type="EMBL" id="KAG9249416.1"/>
    </source>
</evidence>
<feature type="domain" description="NmrA-like" evidence="3">
    <location>
        <begin position="9"/>
        <end position="135"/>
    </location>
</feature>